<dbReference type="InterPro" id="IPR056953">
    <property type="entry name" value="CUT_N"/>
</dbReference>
<dbReference type="Proteomes" id="UP000007819">
    <property type="component" value="Chromosome A3"/>
</dbReference>
<dbReference type="SMART" id="SM00241">
    <property type="entry name" value="ZP"/>
    <property type="match status" value="1"/>
</dbReference>
<keyword evidence="2" id="KW-1133">Transmembrane helix</keyword>
<protein>
    <recommendedName>
        <fullName evidence="4">ZP domain-containing protein</fullName>
    </recommendedName>
</protein>
<keyword evidence="3" id="KW-0732">Signal</keyword>
<dbReference type="PANTHER" id="PTHR46560:SF4">
    <property type="entry name" value="DUSKY"/>
    <property type="match status" value="1"/>
</dbReference>
<accession>A0A8R2NUJ0</accession>
<feature type="compositionally biased region" description="Low complexity" evidence="1">
    <location>
        <begin position="147"/>
        <end position="161"/>
    </location>
</feature>
<dbReference type="AlphaFoldDB" id="A0A8R2NUJ0"/>
<reference evidence="6" key="1">
    <citation type="submission" date="2010-06" db="EMBL/GenBank/DDBJ databases">
        <authorList>
            <person name="Jiang H."/>
            <person name="Abraham K."/>
            <person name="Ali S."/>
            <person name="Alsbrooks S.L."/>
            <person name="Anim B.N."/>
            <person name="Anosike U.S."/>
            <person name="Attaway T."/>
            <person name="Bandaranaike D.P."/>
            <person name="Battles P.K."/>
            <person name="Bell S.N."/>
            <person name="Bell A.V."/>
            <person name="Beltran B."/>
            <person name="Bickham C."/>
            <person name="Bustamante Y."/>
            <person name="Caleb T."/>
            <person name="Canada A."/>
            <person name="Cardenas V."/>
            <person name="Carter K."/>
            <person name="Chacko J."/>
            <person name="Chandrabose M.N."/>
            <person name="Chavez D."/>
            <person name="Chavez A."/>
            <person name="Chen L."/>
            <person name="Chu H.-S."/>
            <person name="Claassen K.J."/>
            <person name="Cockrell R."/>
            <person name="Collins M."/>
            <person name="Cooper J.A."/>
            <person name="Cree A."/>
            <person name="Curry S.M."/>
            <person name="Da Y."/>
            <person name="Dao M.D."/>
            <person name="Das B."/>
            <person name="Davila M.-L."/>
            <person name="Davy-Carroll L."/>
            <person name="Denson S."/>
            <person name="Dinh H."/>
            <person name="Ebong V.E."/>
            <person name="Edwards J.R."/>
            <person name="Egan A."/>
            <person name="El-Daye J."/>
            <person name="Escobedo L."/>
            <person name="Fernandez S."/>
            <person name="Fernando P.R."/>
            <person name="Flagg N."/>
            <person name="Forbes L.D."/>
            <person name="Fowler R.G."/>
            <person name="Fu Q."/>
            <person name="Gabisi R.A."/>
            <person name="Ganer J."/>
            <person name="Garbino Pronczuk A."/>
            <person name="Garcia R.M."/>
            <person name="Garner T."/>
            <person name="Garrett T.E."/>
            <person name="Gonzalez D.A."/>
            <person name="Hamid H."/>
            <person name="Hawkins E.S."/>
            <person name="Hirani K."/>
            <person name="Hogues M.E."/>
            <person name="Hollins B."/>
            <person name="Hsiao C.-H."/>
            <person name="Jabil R."/>
            <person name="James M.L."/>
            <person name="Jhangiani S.N."/>
            <person name="Johnson B."/>
            <person name="Johnson Q."/>
            <person name="Joshi V."/>
            <person name="Kalu J.B."/>
            <person name="Kam C."/>
            <person name="Kashfia A."/>
            <person name="Keebler J."/>
            <person name="Kisamo H."/>
            <person name="Kovar C.L."/>
            <person name="Lago L.A."/>
            <person name="Lai C.-Y."/>
            <person name="Laidlaw J."/>
            <person name="Lara F."/>
            <person name="Le T.-K."/>
            <person name="Lee S.L."/>
            <person name="Legall F.H."/>
            <person name="Lemon S.J."/>
            <person name="Lewis L.R."/>
            <person name="Li B."/>
            <person name="Liu Y."/>
            <person name="Liu Y.-S."/>
            <person name="Lopez J."/>
            <person name="Lozado R.J."/>
            <person name="Lu J."/>
            <person name="Madu R.C."/>
            <person name="Maheshwari M."/>
            <person name="Maheshwari R."/>
            <person name="Malloy K."/>
            <person name="Martinez E."/>
            <person name="Mathew T."/>
            <person name="Mercado I.C."/>
            <person name="Mercado C."/>
            <person name="Meyer B."/>
            <person name="Montgomery K."/>
            <person name="Morgan M.B."/>
            <person name="Munidasa M."/>
            <person name="Nazareth L.V."/>
            <person name="Nelson J."/>
            <person name="Ng B.M."/>
            <person name="Nguyen N.B."/>
            <person name="Nguyen P.Q."/>
            <person name="Nguyen T."/>
            <person name="Obregon M."/>
            <person name="Okwuonu G.O."/>
            <person name="Onwere C.G."/>
            <person name="Orozco G."/>
            <person name="Parra A."/>
            <person name="Patel S."/>
            <person name="Patil S."/>
            <person name="Perez A."/>
            <person name="Perez Y."/>
            <person name="Pham C."/>
            <person name="Primus E.L."/>
            <person name="Pu L.-L."/>
            <person name="Puazo M."/>
            <person name="Qin X."/>
            <person name="Quiroz J.B."/>
            <person name="Reese J."/>
            <person name="Richards S."/>
            <person name="Rives C.M."/>
            <person name="Robberts R."/>
            <person name="Ruiz S.J."/>
            <person name="Ruiz M.J."/>
            <person name="Santibanez J."/>
            <person name="Schneider B.W."/>
            <person name="Sisson I."/>
            <person name="Smith M."/>
            <person name="Sodergren E."/>
            <person name="Song X.-Z."/>
            <person name="Song B.B."/>
            <person name="Summersgill H."/>
            <person name="Thelus R."/>
            <person name="Thornton R.D."/>
            <person name="Trejos Z.Y."/>
            <person name="Usmani K."/>
            <person name="Vattathil S."/>
            <person name="Villasana D."/>
            <person name="Walker D.L."/>
            <person name="Wang S."/>
            <person name="Wang K."/>
            <person name="White C.S."/>
            <person name="Williams A.C."/>
            <person name="Williamson J."/>
            <person name="Wilson K."/>
            <person name="Woghiren I.O."/>
            <person name="Woodworth J.R."/>
            <person name="Worley K.C."/>
            <person name="Wright R.A."/>
            <person name="Wu W."/>
            <person name="Young L."/>
            <person name="Zhang L."/>
            <person name="Zhang J."/>
            <person name="Zhu Y."/>
            <person name="Muzny D.M."/>
            <person name="Weinstock G."/>
            <person name="Gibbs R.A."/>
        </authorList>
    </citation>
    <scope>NUCLEOTIDE SEQUENCE [LARGE SCALE GENOMIC DNA]</scope>
    <source>
        <strain evidence="6">LSR1</strain>
    </source>
</reference>
<evidence type="ECO:0000313" key="6">
    <source>
        <dbReference type="Proteomes" id="UP000007819"/>
    </source>
</evidence>
<feature type="region of interest" description="Disordered" evidence="1">
    <location>
        <begin position="494"/>
        <end position="526"/>
    </location>
</feature>
<dbReference type="InterPro" id="IPR055355">
    <property type="entry name" value="ZP-C"/>
</dbReference>
<dbReference type="PROSITE" id="PS51034">
    <property type="entry name" value="ZP_2"/>
    <property type="match status" value="1"/>
</dbReference>
<evidence type="ECO:0000259" key="4">
    <source>
        <dbReference type="PROSITE" id="PS51034"/>
    </source>
</evidence>
<feature type="compositionally biased region" description="Pro residues" evidence="1">
    <location>
        <begin position="108"/>
        <end position="123"/>
    </location>
</feature>
<dbReference type="InterPro" id="IPR001507">
    <property type="entry name" value="ZP_dom"/>
</dbReference>
<dbReference type="EnsemblMetazoa" id="XM_001952818.5">
    <property type="protein sequence ID" value="XP_001952853.2"/>
    <property type="gene ID" value="LOC100167687"/>
</dbReference>
<evidence type="ECO:0000256" key="3">
    <source>
        <dbReference type="SAM" id="SignalP"/>
    </source>
</evidence>
<keyword evidence="2" id="KW-0472">Membrane</keyword>
<dbReference type="EnsemblMetazoa" id="XM_029491101.1">
    <property type="protein sequence ID" value="XP_029346961.1"/>
    <property type="gene ID" value="LOC100167687"/>
</dbReference>
<reference evidence="5" key="2">
    <citation type="submission" date="2022-06" db="UniProtKB">
        <authorList>
            <consortium name="EnsemblMetazoa"/>
        </authorList>
    </citation>
    <scope>IDENTIFICATION</scope>
</reference>
<evidence type="ECO:0000313" key="5">
    <source>
        <dbReference type="EnsemblMetazoa" id="XP_029346961.1"/>
    </source>
</evidence>
<feature type="domain" description="ZP" evidence="4">
    <location>
        <begin position="198"/>
        <end position="457"/>
    </location>
</feature>
<dbReference type="RefSeq" id="XP_001952853.2">
    <property type="nucleotide sequence ID" value="XM_001952818.4"/>
</dbReference>
<keyword evidence="2" id="KW-0812">Transmembrane</keyword>
<feature type="region of interest" description="Disordered" evidence="1">
    <location>
        <begin position="91"/>
        <end position="163"/>
    </location>
</feature>
<dbReference type="GeneID" id="100167687"/>
<feature type="signal peptide" evidence="3">
    <location>
        <begin position="1"/>
        <end position="17"/>
    </location>
</feature>
<evidence type="ECO:0000256" key="1">
    <source>
        <dbReference type="SAM" id="MobiDB-lite"/>
    </source>
</evidence>
<dbReference type="OrthoDB" id="10062424at2759"/>
<dbReference type="CTD" id="32130"/>
<proteinExistence type="predicted"/>
<feature type="transmembrane region" description="Helical" evidence="2">
    <location>
        <begin position="579"/>
        <end position="604"/>
    </location>
</feature>
<dbReference type="Pfam" id="PF00100">
    <property type="entry name" value="Zona_pellucida"/>
    <property type="match status" value="1"/>
</dbReference>
<name>A0A8R2NUJ0_ACYPI</name>
<sequence>MILRLSLMFCFLAYSMTEEVDVVEAVSGTSQSIDDLLQQSDQQQLQLQHGPLQSPAQKRDDAMETHNPDQLAMETGDDVDDQDASGSIAKHNYLKPQSAPIRGHPPLNRGPPPPQQQAQPPPSQQQSAKYHHHNVGYHGPPPPPPSLQQQQQQQQLVAQQSEAMDKVYSAGPVGNALGDPWPSSASADMPKIVSLDVKCEKNSMKVFLSFDKPFYGIVFSKGHYSNGNCVHLPAGLGRTSVNFEIGVHACGTSGNTENGLYGYGADSGSGTYFENIVVIQYDPQVQEVWDQARKLRCTWHDQYEKSVTFRPFPVDMLDVVRADFAGDNVGCWMQIQVGKGPWASEVSGLVKIGQTMTMVLAIKDDDSKFDMLVRNCMAHDGKRAPIQLVDQKGCVTRGKLMSRFTKIKNFGASASVLSYAHFQAFKFPDSMEVHFQCTIQICRYQCPDQCSDSNAILSAQHGNLLSAHHPAVQGPAEYGPPPAPLDVYARIGSAHPRDERRVRPRLHRRSAATSTTSSTSTATAAEQEDVGVNRVIKVVSTGDLTFALDDSTNGSATNTMVFPIRTVESGSSMICMTTVGFSATLVVLLGILLVSCLVSAYLCLRIRSMPQRRKNAQVACTNPKLQPQTAHKSAVMHQAYTS</sequence>
<dbReference type="PANTHER" id="PTHR46560">
    <property type="entry name" value="CYPHER, ISOFORM B"/>
    <property type="match status" value="1"/>
</dbReference>
<feature type="region of interest" description="Disordered" evidence="1">
    <location>
        <begin position="42"/>
        <end position="64"/>
    </location>
</feature>
<feature type="chain" id="PRO_5042775284" description="ZP domain-containing protein" evidence="3">
    <location>
        <begin position="18"/>
        <end position="642"/>
    </location>
</feature>
<feature type="compositionally biased region" description="Low complexity" evidence="1">
    <location>
        <begin position="511"/>
        <end position="525"/>
    </location>
</feature>
<keyword evidence="6" id="KW-1185">Reference proteome</keyword>
<dbReference type="KEGG" id="api:100167687"/>
<evidence type="ECO:0000256" key="2">
    <source>
        <dbReference type="SAM" id="Phobius"/>
    </source>
</evidence>
<dbReference type="Pfam" id="PF25057">
    <property type="entry name" value="CUT_N"/>
    <property type="match status" value="1"/>
</dbReference>
<organism evidence="5 6">
    <name type="scientific">Acyrthosiphon pisum</name>
    <name type="common">Pea aphid</name>
    <dbReference type="NCBI Taxonomy" id="7029"/>
    <lineage>
        <taxon>Eukaryota</taxon>
        <taxon>Metazoa</taxon>
        <taxon>Ecdysozoa</taxon>
        <taxon>Arthropoda</taxon>
        <taxon>Hexapoda</taxon>
        <taxon>Insecta</taxon>
        <taxon>Pterygota</taxon>
        <taxon>Neoptera</taxon>
        <taxon>Paraneoptera</taxon>
        <taxon>Hemiptera</taxon>
        <taxon>Sternorrhyncha</taxon>
        <taxon>Aphidomorpha</taxon>
        <taxon>Aphidoidea</taxon>
        <taxon>Aphididae</taxon>
        <taxon>Macrosiphini</taxon>
        <taxon>Acyrthosiphon</taxon>
    </lineage>
</organism>